<reference evidence="2" key="1">
    <citation type="journal article" date="2019" name="Int. J. Syst. Evol. Microbiol.">
        <title>The Global Catalogue of Microorganisms (GCM) 10K type strain sequencing project: providing services to taxonomists for standard genome sequencing and annotation.</title>
        <authorList>
            <consortium name="The Broad Institute Genomics Platform"/>
            <consortium name="The Broad Institute Genome Sequencing Center for Infectious Disease"/>
            <person name="Wu L."/>
            <person name="Ma J."/>
        </authorList>
    </citation>
    <scope>NUCLEOTIDE SEQUENCE [LARGE SCALE GENOMIC DNA]</scope>
    <source>
        <strain evidence="2">CGMCC 1.19062</strain>
    </source>
</reference>
<dbReference type="RefSeq" id="WP_379874400.1">
    <property type="nucleotide sequence ID" value="NZ_JBHUIP010000001.1"/>
</dbReference>
<keyword evidence="2" id="KW-1185">Reference proteome</keyword>
<sequence length="152" mass="17533">MSVLRSIYQGAVAAGWQPFDCQHGEQRWMPKESLAFCRPETPYCGIIFARPDARMSMNDILDFQIRSLPHGLRVCWLLDHVPNVKFRRVAMVRLIDDEWVKMPGERPMLVAEFVEQALLDWPEFSDKLTGKTAAPQLYPPANRRQGYLQLAS</sequence>
<gene>
    <name evidence="1" type="ORF">ACFSM5_01340</name>
</gene>
<accession>A0ABW5DK74</accession>
<organism evidence="1 2">
    <name type="scientific">Lacibacterium aquatile</name>
    <dbReference type="NCBI Taxonomy" id="1168082"/>
    <lineage>
        <taxon>Bacteria</taxon>
        <taxon>Pseudomonadati</taxon>
        <taxon>Pseudomonadota</taxon>
        <taxon>Alphaproteobacteria</taxon>
        <taxon>Rhodospirillales</taxon>
        <taxon>Rhodospirillaceae</taxon>
    </lineage>
</organism>
<comment type="caution">
    <text evidence="1">The sequence shown here is derived from an EMBL/GenBank/DDBJ whole genome shotgun (WGS) entry which is preliminary data.</text>
</comment>
<dbReference type="Proteomes" id="UP001597295">
    <property type="component" value="Unassembled WGS sequence"/>
</dbReference>
<evidence type="ECO:0000313" key="2">
    <source>
        <dbReference type="Proteomes" id="UP001597295"/>
    </source>
</evidence>
<protein>
    <submittedName>
        <fullName evidence="1">Uncharacterized protein</fullName>
    </submittedName>
</protein>
<name>A0ABW5DK74_9PROT</name>
<dbReference type="EMBL" id="JBHUIP010000001">
    <property type="protein sequence ID" value="MFD2261512.1"/>
    <property type="molecule type" value="Genomic_DNA"/>
</dbReference>
<proteinExistence type="predicted"/>
<evidence type="ECO:0000313" key="1">
    <source>
        <dbReference type="EMBL" id="MFD2261512.1"/>
    </source>
</evidence>